<dbReference type="PANTHER" id="PTHR37306:SF1">
    <property type="entry name" value="COLICIN V PRODUCTION PROTEIN"/>
    <property type="match status" value="1"/>
</dbReference>
<dbReference type="PANTHER" id="PTHR37306">
    <property type="entry name" value="COLICIN V PRODUCTION PROTEIN"/>
    <property type="match status" value="1"/>
</dbReference>
<feature type="transmembrane region" description="Helical" evidence="5">
    <location>
        <begin position="61"/>
        <end position="81"/>
    </location>
</feature>
<protein>
    <submittedName>
        <fullName evidence="6">Colicin V production protein</fullName>
    </submittedName>
</protein>
<comment type="subcellular location">
    <subcellularLocation>
        <location evidence="1">Membrane</location>
        <topology evidence="1">Multi-pass membrane protein</topology>
    </subcellularLocation>
</comment>
<dbReference type="InterPro" id="IPR003825">
    <property type="entry name" value="Colicin-V_CvpA"/>
</dbReference>
<evidence type="ECO:0000256" key="5">
    <source>
        <dbReference type="SAM" id="Phobius"/>
    </source>
</evidence>
<name>A0ABN0RN69_9FLAO</name>
<evidence type="ECO:0000256" key="2">
    <source>
        <dbReference type="ARBA" id="ARBA00022692"/>
    </source>
</evidence>
<keyword evidence="4 5" id="KW-0472">Membrane</keyword>
<feature type="transmembrane region" description="Helical" evidence="5">
    <location>
        <begin position="101"/>
        <end position="122"/>
    </location>
</feature>
<dbReference type="Pfam" id="PF02674">
    <property type="entry name" value="Colicin_V"/>
    <property type="match status" value="1"/>
</dbReference>
<sequence>MNFLDIILGILLIWGLYKGIKNGLLIEIASLVALVAGIYTAIHFSYIIGNYLTEKWQWDQSTIHIASSILTFIVVVLIINLVGKLLTKVAKAVMLGTLNRIAGGLFGALKVAVIIGALLLFLDQANNKLQIVKQETIKSSALYTPIKTIGELVFTFVMEETQTQEHPTETL</sequence>
<dbReference type="RefSeq" id="WP_034645654.1">
    <property type="nucleotide sequence ID" value="NZ_ARZX01000012.1"/>
</dbReference>
<dbReference type="EMBL" id="ARZX01000012">
    <property type="protein sequence ID" value="EWH13326.1"/>
    <property type="molecule type" value="Genomic_DNA"/>
</dbReference>
<organism evidence="6 7">
    <name type="scientific">Cellulophaga geojensis KL-A</name>
    <dbReference type="NCBI Taxonomy" id="1328323"/>
    <lineage>
        <taxon>Bacteria</taxon>
        <taxon>Pseudomonadati</taxon>
        <taxon>Bacteroidota</taxon>
        <taxon>Flavobacteriia</taxon>
        <taxon>Flavobacteriales</taxon>
        <taxon>Flavobacteriaceae</taxon>
        <taxon>Cellulophaga</taxon>
    </lineage>
</organism>
<evidence type="ECO:0000256" key="1">
    <source>
        <dbReference type="ARBA" id="ARBA00004141"/>
    </source>
</evidence>
<proteinExistence type="predicted"/>
<reference evidence="6 7" key="1">
    <citation type="journal article" date="2014" name="Genome Announc.">
        <title>Draft Genome Sequence of the Carrageenan-Degrading Bacterium Cellulophaga sp. Strain KL-A, Isolated from Decaying Marine Algae.</title>
        <authorList>
            <person name="Shan D."/>
            <person name="Ying J."/>
            <person name="Li X."/>
            <person name="Gao Z."/>
            <person name="Wei G."/>
            <person name="Shao Z."/>
        </authorList>
    </citation>
    <scope>NUCLEOTIDE SEQUENCE [LARGE SCALE GENOMIC DNA]</scope>
    <source>
        <strain evidence="6 7">KL-A</strain>
    </source>
</reference>
<keyword evidence="3 5" id="KW-1133">Transmembrane helix</keyword>
<gene>
    <name evidence="6" type="ORF">KLA_10393</name>
</gene>
<keyword evidence="2 5" id="KW-0812">Transmembrane</keyword>
<evidence type="ECO:0000256" key="4">
    <source>
        <dbReference type="ARBA" id="ARBA00023136"/>
    </source>
</evidence>
<accession>A0ABN0RN69</accession>
<keyword evidence="7" id="KW-1185">Reference proteome</keyword>
<dbReference type="Proteomes" id="UP000019275">
    <property type="component" value="Unassembled WGS sequence"/>
</dbReference>
<evidence type="ECO:0000256" key="3">
    <source>
        <dbReference type="ARBA" id="ARBA00022989"/>
    </source>
</evidence>
<feature type="transmembrane region" description="Helical" evidence="5">
    <location>
        <begin position="28"/>
        <end position="49"/>
    </location>
</feature>
<comment type="caution">
    <text evidence="6">The sequence shown here is derived from an EMBL/GenBank/DDBJ whole genome shotgun (WGS) entry which is preliminary data.</text>
</comment>
<evidence type="ECO:0000313" key="6">
    <source>
        <dbReference type="EMBL" id="EWH13326.1"/>
    </source>
</evidence>
<evidence type="ECO:0000313" key="7">
    <source>
        <dbReference type="Proteomes" id="UP000019275"/>
    </source>
</evidence>